<keyword evidence="12" id="KW-0539">Nucleus</keyword>
<dbReference type="Pfam" id="PF04928">
    <property type="entry name" value="PAP_central"/>
    <property type="match status" value="1"/>
</dbReference>
<dbReference type="Gene3D" id="3.30.70.590">
    <property type="entry name" value="Poly(A) polymerase predicted RNA binding domain"/>
    <property type="match status" value="1"/>
</dbReference>
<evidence type="ECO:0000256" key="2">
    <source>
        <dbReference type="ARBA" id="ARBA00001946"/>
    </source>
</evidence>
<name>A0A803LBI4_CHEQI</name>
<evidence type="ECO:0000259" key="16">
    <source>
        <dbReference type="Pfam" id="PF04928"/>
    </source>
</evidence>
<comment type="cofactor">
    <cofactor evidence="2">
        <name>Mg(2+)</name>
        <dbReference type="ChEBI" id="CHEBI:18420"/>
    </cofactor>
</comment>
<dbReference type="InterPro" id="IPR011068">
    <property type="entry name" value="NuclTrfase_I-like_C"/>
</dbReference>
<dbReference type="OMA" id="MVEQFHF"/>
<feature type="region of interest" description="Disordered" evidence="14">
    <location>
        <begin position="1"/>
        <end position="23"/>
    </location>
</feature>
<evidence type="ECO:0000259" key="17">
    <source>
        <dbReference type="Pfam" id="PF20750"/>
    </source>
</evidence>
<evidence type="ECO:0000256" key="9">
    <source>
        <dbReference type="ARBA" id="ARBA00022741"/>
    </source>
</evidence>
<comment type="subcellular location">
    <subcellularLocation>
        <location evidence="3">Nucleus</location>
    </subcellularLocation>
</comment>
<dbReference type="GO" id="GO:0005524">
    <property type="term" value="F:ATP binding"/>
    <property type="evidence" value="ECO:0007669"/>
    <property type="project" value="UniProtKB-KW"/>
</dbReference>
<keyword evidence="8" id="KW-0479">Metal-binding</keyword>
<evidence type="ECO:0000259" key="15">
    <source>
        <dbReference type="Pfam" id="PF04926"/>
    </source>
</evidence>
<dbReference type="CDD" id="cd05402">
    <property type="entry name" value="NT_PAP_TUTase"/>
    <property type="match status" value="1"/>
</dbReference>
<dbReference type="FunFam" id="3.30.460.10:FF:000002">
    <property type="entry name" value="Poly(A) polymerase alpha, putative"/>
    <property type="match status" value="1"/>
</dbReference>
<dbReference type="InterPro" id="IPR007012">
    <property type="entry name" value="PolA_pol_cen_dom"/>
</dbReference>
<feature type="domain" description="Poly(A) polymerase nucleotidyltransferase" evidence="17">
    <location>
        <begin position="22"/>
        <end position="216"/>
    </location>
</feature>
<evidence type="ECO:0000313" key="18">
    <source>
        <dbReference type="EnsemblPlants" id="AUR62009223-RA:cds"/>
    </source>
</evidence>
<keyword evidence="11" id="KW-0460">Magnesium</keyword>
<keyword evidence="10" id="KW-0067">ATP-binding</keyword>
<organism evidence="18 19">
    <name type="scientific">Chenopodium quinoa</name>
    <name type="common">Quinoa</name>
    <dbReference type="NCBI Taxonomy" id="63459"/>
    <lineage>
        <taxon>Eukaryota</taxon>
        <taxon>Viridiplantae</taxon>
        <taxon>Streptophyta</taxon>
        <taxon>Embryophyta</taxon>
        <taxon>Tracheophyta</taxon>
        <taxon>Spermatophyta</taxon>
        <taxon>Magnoliopsida</taxon>
        <taxon>eudicotyledons</taxon>
        <taxon>Gunneridae</taxon>
        <taxon>Pentapetalae</taxon>
        <taxon>Caryophyllales</taxon>
        <taxon>Chenopodiaceae</taxon>
        <taxon>Chenopodioideae</taxon>
        <taxon>Atripliceae</taxon>
        <taxon>Chenopodium</taxon>
    </lineage>
</organism>
<keyword evidence="19" id="KW-1185">Reference proteome</keyword>
<dbReference type="Proteomes" id="UP000596660">
    <property type="component" value="Unplaced"/>
</dbReference>
<dbReference type="GO" id="GO:0006397">
    <property type="term" value="P:mRNA processing"/>
    <property type="evidence" value="ECO:0007669"/>
    <property type="project" value="UniProtKB-KW"/>
</dbReference>
<evidence type="ECO:0000256" key="12">
    <source>
        <dbReference type="ARBA" id="ARBA00023242"/>
    </source>
</evidence>
<reference evidence="18" key="1">
    <citation type="journal article" date="2017" name="Nature">
        <title>The genome of Chenopodium quinoa.</title>
        <authorList>
            <person name="Jarvis D.E."/>
            <person name="Ho Y.S."/>
            <person name="Lightfoot D.J."/>
            <person name="Schmoeckel S.M."/>
            <person name="Li B."/>
            <person name="Borm T.J.A."/>
            <person name="Ohyanagi H."/>
            <person name="Mineta K."/>
            <person name="Michell C.T."/>
            <person name="Saber N."/>
            <person name="Kharbatia N.M."/>
            <person name="Rupper R.R."/>
            <person name="Sharp A.R."/>
            <person name="Dally N."/>
            <person name="Boughton B.A."/>
            <person name="Woo Y.H."/>
            <person name="Gao G."/>
            <person name="Schijlen E.G.W.M."/>
            <person name="Guo X."/>
            <person name="Momin A.A."/>
            <person name="Negrao S."/>
            <person name="Al-Babili S."/>
            <person name="Gehring C."/>
            <person name="Roessner U."/>
            <person name="Jung C."/>
            <person name="Murphy K."/>
            <person name="Arold S.T."/>
            <person name="Gojobori T."/>
            <person name="van der Linden C.G."/>
            <person name="van Loo E.N."/>
            <person name="Jellen E.N."/>
            <person name="Maughan P.J."/>
            <person name="Tester M."/>
        </authorList>
    </citation>
    <scope>NUCLEOTIDE SEQUENCE [LARGE SCALE GENOMIC DNA]</scope>
    <source>
        <strain evidence="18">cv. PI 614886</strain>
    </source>
</reference>
<reference evidence="18" key="2">
    <citation type="submission" date="2021-03" db="UniProtKB">
        <authorList>
            <consortium name="EnsemblPlants"/>
        </authorList>
    </citation>
    <scope>IDENTIFICATION</scope>
</reference>
<evidence type="ECO:0000256" key="14">
    <source>
        <dbReference type="SAM" id="MobiDB-lite"/>
    </source>
</evidence>
<dbReference type="FunFam" id="1.10.1410.10:FF:000001">
    <property type="entry name" value="Putative poly(A) polymerase gamma"/>
    <property type="match status" value="1"/>
</dbReference>
<evidence type="ECO:0000256" key="13">
    <source>
        <dbReference type="ARBA" id="ARBA00048830"/>
    </source>
</evidence>
<evidence type="ECO:0000313" key="19">
    <source>
        <dbReference type="Proteomes" id="UP000596660"/>
    </source>
</evidence>
<comment type="similarity">
    <text evidence="4">Belongs to the poly(A) polymerase family.</text>
</comment>
<keyword evidence="6" id="KW-0507">mRNA processing</keyword>
<dbReference type="GO" id="GO:0046872">
    <property type="term" value="F:metal ion binding"/>
    <property type="evidence" value="ECO:0007669"/>
    <property type="project" value="UniProtKB-KW"/>
</dbReference>
<evidence type="ECO:0000256" key="8">
    <source>
        <dbReference type="ARBA" id="ARBA00022723"/>
    </source>
</evidence>
<dbReference type="SUPFAM" id="SSF81301">
    <property type="entry name" value="Nucleotidyltransferase"/>
    <property type="match status" value="1"/>
</dbReference>
<dbReference type="AlphaFoldDB" id="A0A803LBI4"/>
<dbReference type="InterPro" id="IPR043519">
    <property type="entry name" value="NT_sf"/>
</dbReference>
<dbReference type="FunFam" id="3.30.70.590:FF:000002">
    <property type="entry name" value="Nuclear poly(A) polymerase 4"/>
    <property type="match status" value="1"/>
</dbReference>
<dbReference type="InterPro" id="IPR048840">
    <property type="entry name" value="PolA_pol_NTPase"/>
</dbReference>
<dbReference type="EC" id="2.7.7.19" evidence="5"/>
<comment type="cofactor">
    <cofactor evidence="1">
        <name>Mn(2+)</name>
        <dbReference type="ChEBI" id="CHEBI:29035"/>
    </cofactor>
</comment>
<dbReference type="InterPro" id="IPR007010">
    <property type="entry name" value="PolA_pol_RNA-bd_dom"/>
</dbReference>
<protein>
    <recommendedName>
        <fullName evidence="5">polynucleotide adenylyltransferase</fullName>
        <ecNumber evidence="5">2.7.7.19</ecNumber>
    </recommendedName>
</protein>
<dbReference type="SUPFAM" id="SSF81631">
    <property type="entry name" value="PAP/OAS1 substrate-binding domain"/>
    <property type="match status" value="1"/>
</dbReference>
<feature type="domain" description="Poly(A) polymerase RNA-binding" evidence="15">
    <location>
        <begin position="369"/>
        <end position="427"/>
    </location>
</feature>
<accession>A0A803LBI4</accession>
<evidence type="ECO:0000256" key="3">
    <source>
        <dbReference type="ARBA" id="ARBA00004123"/>
    </source>
</evidence>
<feature type="compositionally biased region" description="Polar residues" evidence="14">
    <location>
        <begin position="1"/>
        <end position="10"/>
    </location>
</feature>
<evidence type="ECO:0000256" key="7">
    <source>
        <dbReference type="ARBA" id="ARBA00022679"/>
    </source>
</evidence>
<evidence type="ECO:0000256" key="11">
    <source>
        <dbReference type="ARBA" id="ARBA00022842"/>
    </source>
</evidence>
<keyword evidence="7" id="KW-0808">Transferase</keyword>
<dbReference type="Pfam" id="PF20750">
    <property type="entry name" value="PAP_NTPase"/>
    <property type="match status" value="1"/>
</dbReference>
<feature type="region of interest" description="Disordered" evidence="14">
    <location>
        <begin position="514"/>
        <end position="539"/>
    </location>
</feature>
<dbReference type="GO" id="GO:1990817">
    <property type="term" value="F:poly(A) RNA polymerase activity"/>
    <property type="evidence" value="ECO:0007669"/>
    <property type="project" value="UniProtKB-EC"/>
</dbReference>
<dbReference type="EnsemblPlants" id="AUR62009223-RA">
    <property type="protein sequence ID" value="AUR62009223-RA:cds"/>
    <property type="gene ID" value="AUR62009223"/>
</dbReference>
<dbReference type="GO" id="GO:0031123">
    <property type="term" value="P:RNA 3'-end processing"/>
    <property type="evidence" value="ECO:0007669"/>
    <property type="project" value="InterPro"/>
</dbReference>
<dbReference type="SUPFAM" id="SSF55003">
    <property type="entry name" value="PAP/Archaeal CCA-adding enzyme, C-terminal domain"/>
    <property type="match status" value="1"/>
</dbReference>
<dbReference type="Pfam" id="PF04926">
    <property type="entry name" value="PAP_RNA-bind"/>
    <property type="match status" value="1"/>
</dbReference>
<feature type="domain" description="Poly(A) polymerase central" evidence="16">
    <location>
        <begin position="221"/>
        <end position="365"/>
    </location>
</feature>
<evidence type="ECO:0000256" key="10">
    <source>
        <dbReference type="ARBA" id="ARBA00022840"/>
    </source>
</evidence>
<proteinExistence type="inferred from homology"/>
<dbReference type="Gene3D" id="1.10.1410.10">
    <property type="match status" value="1"/>
</dbReference>
<evidence type="ECO:0000256" key="4">
    <source>
        <dbReference type="ARBA" id="ARBA00010912"/>
    </source>
</evidence>
<keyword evidence="9" id="KW-0547">Nucleotide-binding</keyword>
<evidence type="ECO:0000256" key="5">
    <source>
        <dbReference type="ARBA" id="ARBA00012388"/>
    </source>
</evidence>
<evidence type="ECO:0000256" key="1">
    <source>
        <dbReference type="ARBA" id="ARBA00001936"/>
    </source>
</evidence>
<dbReference type="GO" id="GO:0005634">
    <property type="term" value="C:nucleus"/>
    <property type="evidence" value="ECO:0007669"/>
    <property type="project" value="UniProtKB-SubCell"/>
</dbReference>
<comment type="catalytic activity">
    <reaction evidence="13">
        <text>RNA(n) + ATP = RNA(n)-3'-adenine ribonucleotide + diphosphate</text>
        <dbReference type="Rhea" id="RHEA:11332"/>
        <dbReference type="Rhea" id="RHEA-COMP:14527"/>
        <dbReference type="Rhea" id="RHEA-COMP:17347"/>
        <dbReference type="ChEBI" id="CHEBI:30616"/>
        <dbReference type="ChEBI" id="CHEBI:33019"/>
        <dbReference type="ChEBI" id="CHEBI:140395"/>
        <dbReference type="ChEBI" id="CHEBI:173115"/>
        <dbReference type="EC" id="2.7.7.19"/>
    </reaction>
</comment>
<dbReference type="PANTHER" id="PTHR10682:SF22">
    <property type="entry name" value="POLYNUCLEOTIDE ADENYLYLTRANSFERASE"/>
    <property type="match status" value="1"/>
</dbReference>
<sequence length="817" mass="92372">MVGGSEQQLNSSSSSLPAKKHGINKPISLAGPTEIDLIRNAELGKFLIDSGLYESSEEGDKREEVLNRIREIVKGWVKQLTRQRGYTDQMVDDANALIFTFGSYRLGVHGPGADIDTLCVGPSYVNRDEDFFIILHDILAEIEEVTELQPVPDAHVPVMKFKFLGVSVDLLYASVSMLIVPDDLDISQGSVLHNVDEQTVRSLNGCRVADQILKLVPNIEHFRTTLRCLKFWAKRRGVYSNVTGFLGGVNWALLVARVCQLYPNAIPSMLLSRFFRVYTQWRWPNPVMLCPIEEEDLGFPVWDPRKNPRDRTHHMPIITPAYPCMNSSYNVSTSTLRVMMEQFEHGNKICQDIELTKAQWSTLFEPYLFFESYKNYLQVDIIADNADDLLAWKGWVESRLRQLTLKIERDTFGMLQCHPYPYEFVDTSKECAHCAFFMGLQRKQGVKVKEGQQFDIRGTVDEFRQEVNMYMYWKPGMDIFVSHVRRKQLPPYVFPEGYKRPRRHMNQQVEKMCGDAEGNIPGSTDRPLKRRTDSEMGDLTPSRLEKKASISPQRLETLSPEFNSRYYTPSPLSSTSDMLCHVQDTSSFLDGDTSMNSHNVLLDSAIHSTIPLEKQDITDNISVVDNEAHTMDALSQDSSIQENLASFDICNRIMDACLVRKDEEISETQNSQTESFRRAKDLIERAAKDDIDEVMDHCEQTKGAENGVHFVSSSGTQTLNHEDDLCGADPGLHSDIGYLGGTDVLQGGSTEELEVEPEIDGKQHIKDTHHEALVNRSPAALFVRIPCSSSLYSSRQLACSKAASERHKCCCGCGKTV</sequence>
<dbReference type="Gene3D" id="3.30.460.10">
    <property type="entry name" value="Beta Polymerase, domain 2"/>
    <property type="match status" value="1"/>
</dbReference>
<dbReference type="GO" id="GO:0003723">
    <property type="term" value="F:RNA binding"/>
    <property type="evidence" value="ECO:0007669"/>
    <property type="project" value="InterPro"/>
</dbReference>
<dbReference type="Gramene" id="AUR62009223-RA">
    <property type="protein sequence ID" value="AUR62009223-RA:cds"/>
    <property type="gene ID" value="AUR62009223"/>
</dbReference>
<dbReference type="PANTHER" id="PTHR10682">
    <property type="entry name" value="POLY A POLYMERASE"/>
    <property type="match status" value="1"/>
</dbReference>
<evidence type="ECO:0000256" key="6">
    <source>
        <dbReference type="ARBA" id="ARBA00022664"/>
    </source>
</evidence>